<protein>
    <submittedName>
        <fullName evidence="1">Uncharacterized protein</fullName>
    </submittedName>
</protein>
<sequence length="154" mass="17084">MLDTLVVIMEKKSTSSHGHGQSELECYLKENLVSRTLDFDILSFSTAGKVVSPHRNRIHSDTLQAVMCSQDWLWADIKVFTSVDSHHSSLSSLDPPSPIAIIHPRRSSSLLSVIVGRQFVISCLSPSQDSIIKDVRLHLETLIGLVRGSEQMFG</sequence>
<comment type="caution">
    <text evidence="1">The sequence shown here is derived from an EMBL/GenBank/DDBJ whole genome shotgun (WGS) entry which is preliminary data.</text>
</comment>
<dbReference type="Proteomes" id="UP001164250">
    <property type="component" value="Chromosome 4"/>
</dbReference>
<evidence type="ECO:0000313" key="2">
    <source>
        <dbReference type="Proteomes" id="UP001164250"/>
    </source>
</evidence>
<accession>A0ACC1BJN2</accession>
<evidence type="ECO:0000313" key="1">
    <source>
        <dbReference type="EMBL" id="KAJ0099068.1"/>
    </source>
</evidence>
<reference evidence="2" key="1">
    <citation type="journal article" date="2023" name="G3 (Bethesda)">
        <title>Genome assembly and association tests identify interacting loci associated with vigor, precocity, and sex in interspecific pistachio rootstocks.</title>
        <authorList>
            <person name="Palmer W."/>
            <person name="Jacygrad E."/>
            <person name="Sagayaradj S."/>
            <person name="Cavanaugh K."/>
            <person name="Han R."/>
            <person name="Bertier L."/>
            <person name="Beede B."/>
            <person name="Kafkas S."/>
            <person name="Golino D."/>
            <person name="Preece J."/>
            <person name="Michelmore R."/>
        </authorList>
    </citation>
    <scope>NUCLEOTIDE SEQUENCE [LARGE SCALE GENOMIC DNA]</scope>
</reference>
<name>A0ACC1BJN2_9ROSI</name>
<dbReference type="EMBL" id="CM047900">
    <property type="protein sequence ID" value="KAJ0099068.1"/>
    <property type="molecule type" value="Genomic_DNA"/>
</dbReference>
<gene>
    <name evidence="1" type="ORF">Patl1_19815</name>
</gene>
<proteinExistence type="predicted"/>
<organism evidence="1 2">
    <name type="scientific">Pistacia atlantica</name>
    <dbReference type="NCBI Taxonomy" id="434234"/>
    <lineage>
        <taxon>Eukaryota</taxon>
        <taxon>Viridiplantae</taxon>
        <taxon>Streptophyta</taxon>
        <taxon>Embryophyta</taxon>
        <taxon>Tracheophyta</taxon>
        <taxon>Spermatophyta</taxon>
        <taxon>Magnoliopsida</taxon>
        <taxon>eudicotyledons</taxon>
        <taxon>Gunneridae</taxon>
        <taxon>Pentapetalae</taxon>
        <taxon>rosids</taxon>
        <taxon>malvids</taxon>
        <taxon>Sapindales</taxon>
        <taxon>Anacardiaceae</taxon>
        <taxon>Pistacia</taxon>
    </lineage>
</organism>
<keyword evidence="2" id="KW-1185">Reference proteome</keyword>